<protein>
    <submittedName>
        <fullName evidence="2">Uncharacterized protein</fullName>
    </submittedName>
</protein>
<reference evidence="2 3" key="1">
    <citation type="submission" date="2019-10" db="EMBL/GenBank/DDBJ databases">
        <title>Draft whole-genome sequence of the purple nonsulfur photosynthetic bacterium Roseospira navarrensis DSM 15114.</title>
        <authorList>
            <person name="Kyndt J.A."/>
            <person name="Meyer T.E."/>
        </authorList>
    </citation>
    <scope>NUCLEOTIDE SEQUENCE [LARGE SCALE GENOMIC DNA]</scope>
    <source>
        <strain evidence="2 3">DSM 15114</strain>
    </source>
</reference>
<dbReference type="RefSeq" id="WP_153345108.1">
    <property type="nucleotide sequence ID" value="NZ_WIVE01000046.1"/>
</dbReference>
<name>A0A7X1ZGE0_9PROT</name>
<evidence type="ECO:0000256" key="1">
    <source>
        <dbReference type="SAM" id="MobiDB-lite"/>
    </source>
</evidence>
<evidence type="ECO:0000313" key="2">
    <source>
        <dbReference type="EMBL" id="MQX37534.1"/>
    </source>
</evidence>
<proteinExistence type="predicted"/>
<evidence type="ECO:0000313" key="3">
    <source>
        <dbReference type="Proteomes" id="UP000434582"/>
    </source>
</evidence>
<feature type="region of interest" description="Disordered" evidence="1">
    <location>
        <begin position="18"/>
        <end position="46"/>
    </location>
</feature>
<dbReference type="AlphaFoldDB" id="A0A7X1ZGE0"/>
<dbReference type="EMBL" id="WIVE01000046">
    <property type="protein sequence ID" value="MQX37534.1"/>
    <property type="molecule type" value="Genomic_DNA"/>
</dbReference>
<feature type="compositionally biased region" description="Low complexity" evidence="1">
    <location>
        <begin position="19"/>
        <end position="29"/>
    </location>
</feature>
<sequence>MIVRLLIEGLVALSRPVSAATLRGPAPRTRTGRGRRSRPAPTFRGRPDLMLLTGAMTAPSALPHRAVRGRTVTVPGLGRRTAA</sequence>
<organism evidence="2 3">
    <name type="scientific">Roseospira navarrensis</name>
    <dbReference type="NCBI Taxonomy" id="140058"/>
    <lineage>
        <taxon>Bacteria</taxon>
        <taxon>Pseudomonadati</taxon>
        <taxon>Pseudomonadota</taxon>
        <taxon>Alphaproteobacteria</taxon>
        <taxon>Rhodospirillales</taxon>
        <taxon>Rhodospirillaceae</taxon>
        <taxon>Roseospira</taxon>
    </lineage>
</organism>
<keyword evidence="3" id="KW-1185">Reference proteome</keyword>
<gene>
    <name evidence="2" type="ORF">GHC57_13500</name>
</gene>
<comment type="caution">
    <text evidence="2">The sequence shown here is derived from an EMBL/GenBank/DDBJ whole genome shotgun (WGS) entry which is preliminary data.</text>
</comment>
<accession>A0A7X1ZGE0</accession>
<dbReference type="Proteomes" id="UP000434582">
    <property type="component" value="Unassembled WGS sequence"/>
</dbReference>